<dbReference type="EMBL" id="JABSTQ010010120">
    <property type="protein sequence ID" value="KAG0423291.1"/>
    <property type="molecule type" value="Genomic_DNA"/>
</dbReference>
<keyword evidence="2" id="KW-1185">Reference proteome</keyword>
<reference evidence="1 2" key="1">
    <citation type="journal article" date="2020" name="Cell">
        <title>Large-Scale Comparative Analyses of Tick Genomes Elucidate Their Genetic Diversity and Vector Capacities.</title>
        <authorList>
            <consortium name="Tick Genome and Microbiome Consortium (TIGMIC)"/>
            <person name="Jia N."/>
            <person name="Wang J."/>
            <person name="Shi W."/>
            <person name="Du L."/>
            <person name="Sun Y."/>
            <person name="Zhan W."/>
            <person name="Jiang J.F."/>
            <person name="Wang Q."/>
            <person name="Zhang B."/>
            <person name="Ji P."/>
            <person name="Bell-Sakyi L."/>
            <person name="Cui X.M."/>
            <person name="Yuan T.T."/>
            <person name="Jiang B.G."/>
            <person name="Yang W.F."/>
            <person name="Lam T.T."/>
            <person name="Chang Q.C."/>
            <person name="Ding S.J."/>
            <person name="Wang X.J."/>
            <person name="Zhu J.G."/>
            <person name="Ruan X.D."/>
            <person name="Zhao L."/>
            <person name="Wei J.T."/>
            <person name="Ye R.Z."/>
            <person name="Que T.C."/>
            <person name="Du C.H."/>
            <person name="Zhou Y.H."/>
            <person name="Cheng J.X."/>
            <person name="Dai P.F."/>
            <person name="Guo W.B."/>
            <person name="Han X.H."/>
            <person name="Huang E.J."/>
            <person name="Li L.F."/>
            <person name="Wei W."/>
            <person name="Gao Y.C."/>
            <person name="Liu J.Z."/>
            <person name="Shao H.Z."/>
            <person name="Wang X."/>
            <person name="Wang C.C."/>
            <person name="Yang T.C."/>
            <person name="Huo Q.B."/>
            <person name="Li W."/>
            <person name="Chen H.Y."/>
            <person name="Chen S.E."/>
            <person name="Zhou L.G."/>
            <person name="Ni X.B."/>
            <person name="Tian J.H."/>
            <person name="Sheng Y."/>
            <person name="Liu T."/>
            <person name="Pan Y.S."/>
            <person name="Xia L.Y."/>
            <person name="Li J."/>
            <person name="Zhao F."/>
            <person name="Cao W.C."/>
        </authorList>
    </citation>
    <scope>NUCLEOTIDE SEQUENCE [LARGE SCALE GENOMIC DNA]</scope>
    <source>
        <strain evidence="1">Iper-2018</strain>
    </source>
</reference>
<comment type="caution">
    <text evidence="1">The sequence shown here is derived from an EMBL/GenBank/DDBJ whole genome shotgun (WGS) entry which is preliminary data.</text>
</comment>
<gene>
    <name evidence="1" type="ORF">HPB47_000944</name>
</gene>
<protein>
    <submittedName>
        <fullName evidence="1">Uncharacterized protein</fullName>
    </submittedName>
</protein>
<proteinExistence type="predicted"/>
<accession>A0AC60PQF0</accession>
<organism evidence="1 2">
    <name type="scientific">Ixodes persulcatus</name>
    <name type="common">Taiga tick</name>
    <dbReference type="NCBI Taxonomy" id="34615"/>
    <lineage>
        <taxon>Eukaryota</taxon>
        <taxon>Metazoa</taxon>
        <taxon>Ecdysozoa</taxon>
        <taxon>Arthropoda</taxon>
        <taxon>Chelicerata</taxon>
        <taxon>Arachnida</taxon>
        <taxon>Acari</taxon>
        <taxon>Parasitiformes</taxon>
        <taxon>Ixodida</taxon>
        <taxon>Ixodoidea</taxon>
        <taxon>Ixodidae</taxon>
        <taxon>Ixodinae</taxon>
        <taxon>Ixodes</taxon>
    </lineage>
</organism>
<sequence>MNRVEASLELPLCLRGCCCRRLPDWREGRSPATRRPSHSVNLSLGRIGPELLVVTQSKRRRRGGEALSYERPGTVQPNTTPGLMVHPASRGFTCPPWPEAPPAFRVWTEGVWHLSGDHISAAKSPSRERDTLCRDLSFRRGQGSPGEKSVCSAPCRAVLADRCSDSGRPASLRASLAGEAGGQPSGRLASLEGSSGARQRARLTVPRPTVFPGDRL</sequence>
<name>A0AC60PQF0_IXOPE</name>
<evidence type="ECO:0000313" key="1">
    <source>
        <dbReference type="EMBL" id="KAG0423291.1"/>
    </source>
</evidence>
<evidence type="ECO:0000313" key="2">
    <source>
        <dbReference type="Proteomes" id="UP000805193"/>
    </source>
</evidence>
<dbReference type="Proteomes" id="UP000805193">
    <property type="component" value="Unassembled WGS sequence"/>
</dbReference>